<dbReference type="Pfam" id="PF03869">
    <property type="entry name" value="Arc"/>
    <property type="match status" value="1"/>
</dbReference>
<dbReference type="Gene3D" id="1.10.1220.10">
    <property type="entry name" value="Met repressor-like"/>
    <property type="match status" value="1"/>
</dbReference>
<organism evidence="2 3">
    <name type="scientific">Tropicimonas isoalkanivorans</name>
    <dbReference type="NCBI Taxonomy" id="441112"/>
    <lineage>
        <taxon>Bacteria</taxon>
        <taxon>Pseudomonadati</taxon>
        <taxon>Pseudomonadota</taxon>
        <taxon>Alphaproteobacteria</taxon>
        <taxon>Rhodobacterales</taxon>
        <taxon>Roseobacteraceae</taxon>
        <taxon>Tropicimonas</taxon>
    </lineage>
</organism>
<dbReference type="InterPro" id="IPR005569">
    <property type="entry name" value="Arc_DNA-bd_dom"/>
</dbReference>
<dbReference type="InterPro" id="IPR010985">
    <property type="entry name" value="Ribbon_hlx_hlx"/>
</dbReference>
<evidence type="ECO:0000313" key="3">
    <source>
        <dbReference type="Proteomes" id="UP000198728"/>
    </source>
</evidence>
<evidence type="ECO:0000313" key="2">
    <source>
        <dbReference type="EMBL" id="SFB82155.1"/>
    </source>
</evidence>
<dbReference type="InterPro" id="IPR013321">
    <property type="entry name" value="Arc_rbn_hlx_hlx"/>
</dbReference>
<dbReference type="GO" id="GO:0006355">
    <property type="term" value="P:regulation of DNA-templated transcription"/>
    <property type="evidence" value="ECO:0007669"/>
    <property type="project" value="InterPro"/>
</dbReference>
<dbReference type="Proteomes" id="UP000198728">
    <property type="component" value="Unassembled WGS sequence"/>
</dbReference>
<dbReference type="AlphaFoldDB" id="A0A1I1E4K0"/>
<dbReference type="GO" id="GO:0003677">
    <property type="term" value="F:DNA binding"/>
    <property type="evidence" value="ECO:0007669"/>
    <property type="project" value="InterPro"/>
</dbReference>
<dbReference type="RefSeq" id="WP_093359409.1">
    <property type="nucleotide sequence ID" value="NZ_FOLG01000001.1"/>
</dbReference>
<feature type="domain" description="Arc-like DNA binding" evidence="1">
    <location>
        <begin position="10"/>
        <end position="46"/>
    </location>
</feature>
<dbReference type="OrthoDB" id="6890552at2"/>
<gene>
    <name evidence="2" type="ORF">SAMN04488094_101639</name>
</gene>
<evidence type="ECO:0000259" key="1">
    <source>
        <dbReference type="Pfam" id="PF03869"/>
    </source>
</evidence>
<dbReference type="SUPFAM" id="SSF47598">
    <property type="entry name" value="Ribbon-helix-helix"/>
    <property type="match status" value="1"/>
</dbReference>
<protein>
    <submittedName>
        <fullName evidence="2">Arc-like DNA binding domain-containing protein</fullName>
    </submittedName>
</protein>
<name>A0A1I1E4K0_9RHOB</name>
<reference evidence="2 3" key="1">
    <citation type="submission" date="2016-10" db="EMBL/GenBank/DDBJ databases">
        <authorList>
            <person name="de Groot N.N."/>
        </authorList>
    </citation>
    <scope>NUCLEOTIDE SEQUENCE [LARGE SCALE GENOMIC DNA]</scope>
    <source>
        <strain evidence="2 3">DSM 19548</strain>
    </source>
</reference>
<dbReference type="STRING" id="441112.SAMN04488094_101639"/>
<accession>A0A1I1E4K0</accession>
<sequence length="128" mass="14478">MTEPENRTLSDKFMLRLPDGMRERIKKAAESNNRSMNAELLATLEEKYPARDAFDQLTEVLVILNAMIEKRLEPQGGFNSRDIARFQALSDSIVADLRTRFPKRAATDKVVAAAQVLANDRIIKGQED</sequence>
<dbReference type="EMBL" id="FOLG01000001">
    <property type="protein sequence ID" value="SFB82155.1"/>
    <property type="molecule type" value="Genomic_DNA"/>
</dbReference>
<keyword evidence="3" id="KW-1185">Reference proteome</keyword>
<proteinExistence type="predicted"/>